<proteinExistence type="predicted"/>
<dbReference type="Proteomes" id="UP000467841">
    <property type="component" value="Unassembled WGS sequence"/>
</dbReference>
<evidence type="ECO:0000256" key="1">
    <source>
        <dbReference type="SAM" id="MobiDB-lite"/>
    </source>
</evidence>
<sequence>MPLRPHQELSLRVLKVPPRLLIPRWFTLCRKPNQTLTPNDDDDTIKSKKRKKKPIGIALAKIQAPHLGTHQSSRSLVTIGSNIYNIGGPIDDDHRSSNVSSSTAGPTRGARVQTSW</sequence>
<dbReference type="AlphaFoldDB" id="A0A6D2HLN9"/>
<accession>A0A6D2HLN9</accession>
<organism evidence="2 3">
    <name type="scientific">Microthlaspi erraticum</name>
    <dbReference type="NCBI Taxonomy" id="1685480"/>
    <lineage>
        <taxon>Eukaryota</taxon>
        <taxon>Viridiplantae</taxon>
        <taxon>Streptophyta</taxon>
        <taxon>Embryophyta</taxon>
        <taxon>Tracheophyta</taxon>
        <taxon>Spermatophyta</taxon>
        <taxon>Magnoliopsida</taxon>
        <taxon>eudicotyledons</taxon>
        <taxon>Gunneridae</taxon>
        <taxon>Pentapetalae</taxon>
        <taxon>rosids</taxon>
        <taxon>malvids</taxon>
        <taxon>Brassicales</taxon>
        <taxon>Brassicaceae</taxon>
        <taxon>Coluteocarpeae</taxon>
        <taxon>Microthlaspi</taxon>
    </lineage>
</organism>
<feature type="region of interest" description="Disordered" evidence="1">
    <location>
        <begin position="33"/>
        <end position="52"/>
    </location>
</feature>
<evidence type="ECO:0000313" key="3">
    <source>
        <dbReference type="Proteomes" id="UP000467841"/>
    </source>
</evidence>
<evidence type="ECO:0000313" key="2">
    <source>
        <dbReference type="EMBL" id="CAA7014511.1"/>
    </source>
</evidence>
<feature type="region of interest" description="Disordered" evidence="1">
    <location>
        <begin position="87"/>
        <end position="116"/>
    </location>
</feature>
<protein>
    <submittedName>
        <fullName evidence="2">Uncharacterized protein</fullName>
    </submittedName>
</protein>
<dbReference type="EMBL" id="CACVBM020000111">
    <property type="protein sequence ID" value="CAA7014511.1"/>
    <property type="molecule type" value="Genomic_DNA"/>
</dbReference>
<reference evidence="2" key="1">
    <citation type="submission" date="2020-01" db="EMBL/GenBank/DDBJ databases">
        <authorList>
            <person name="Mishra B."/>
        </authorList>
    </citation>
    <scope>NUCLEOTIDE SEQUENCE [LARGE SCALE GENOMIC DNA]</scope>
</reference>
<comment type="caution">
    <text evidence="2">The sequence shown here is derived from an EMBL/GenBank/DDBJ whole genome shotgun (WGS) entry which is preliminary data.</text>
</comment>
<keyword evidence="3" id="KW-1185">Reference proteome</keyword>
<name>A0A6D2HLN9_9BRAS</name>
<gene>
    <name evidence="2" type="ORF">MERR_LOCUS1745</name>
</gene>